<accession>A0A660DYB6</accession>
<dbReference type="SUPFAM" id="SSF102462">
    <property type="entry name" value="Peptidyl-tRNA hydrolase II"/>
    <property type="match status" value="1"/>
</dbReference>
<dbReference type="RefSeq" id="WP_130847178.1">
    <property type="nucleotide sequence ID" value="NZ_UYIE01000119.1"/>
</dbReference>
<sequence length="122" mass="13092">MLVVGNVAAILMGQLAQLNPDLFADKPVLDQDGVRHAGIKNSTVVLKAGFGQITNLAMKLSADDTVESLVFTAKGQSLSNRFEEYAEIVSDNDLATLKPVGLIMTGEESVIRQLTKKFSILS</sequence>
<dbReference type="Gene3D" id="3.40.1490.10">
    <property type="entry name" value="Bit1"/>
    <property type="match status" value="1"/>
</dbReference>
<organism evidence="1 2">
    <name type="scientific">Lactiplantibacillus mudanjiangensis</name>
    <dbReference type="NCBI Taxonomy" id="1296538"/>
    <lineage>
        <taxon>Bacteria</taxon>
        <taxon>Bacillati</taxon>
        <taxon>Bacillota</taxon>
        <taxon>Bacilli</taxon>
        <taxon>Lactobacillales</taxon>
        <taxon>Lactobacillaceae</taxon>
        <taxon>Lactiplantibacillus</taxon>
    </lineage>
</organism>
<reference evidence="1 2" key="1">
    <citation type="submission" date="2018-11" db="EMBL/GenBank/DDBJ databases">
        <authorList>
            <person name="Wuyts S."/>
        </authorList>
    </citation>
    <scope>NUCLEOTIDE SEQUENCE [LARGE SCALE GENOMIC DNA]</scope>
    <source>
        <strain evidence="1">Lactobacillus mudanjiangensis AMBF249</strain>
    </source>
</reference>
<evidence type="ECO:0000313" key="1">
    <source>
        <dbReference type="EMBL" id="VDG28016.1"/>
    </source>
</evidence>
<name>A0A660DYB6_9LACO</name>
<proteinExistence type="predicted"/>
<protein>
    <recommendedName>
        <fullName evidence="3">DUF2000 domain-containing protein</fullName>
    </recommendedName>
</protein>
<dbReference type="AlphaFoldDB" id="A0A660DYB6"/>
<dbReference type="Pfam" id="PF09391">
    <property type="entry name" value="DUF2000"/>
    <property type="match status" value="1"/>
</dbReference>
<dbReference type="EMBL" id="UYIG01000079">
    <property type="protein sequence ID" value="VDG28016.1"/>
    <property type="molecule type" value="Genomic_DNA"/>
</dbReference>
<dbReference type="InterPro" id="IPR023476">
    <property type="entry name" value="Pep_tRNA_hydro_II_dom_sf"/>
</dbReference>
<dbReference type="OrthoDB" id="2334855at2"/>
<dbReference type="InterPro" id="IPR018988">
    <property type="entry name" value="DUF2000"/>
</dbReference>
<evidence type="ECO:0000313" key="2">
    <source>
        <dbReference type="Proteomes" id="UP000289996"/>
    </source>
</evidence>
<gene>
    <name evidence="1" type="ORF">MUDAN_MDHGFNIF_02822</name>
</gene>
<keyword evidence="2" id="KW-1185">Reference proteome</keyword>
<evidence type="ECO:0008006" key="3">
    <source>
        <dbReference type="Google" id="ProtNLM"/>
    </source>
</evidence>
<dbReference type="Proteomes" id="UP000289996">
    <property type="component" value="Unassembled WGS sequence"/>
</dbReference>